<dbReference type="GO" id="GO:0006196">
    <property type="term" value="P:AMP catabolic process"/>
    <property type="evidence" value="ECO:0007669"/>
    <property type="project" value="UniProtKB-UniRule"/>
</dbReference>
<dbReference type="GO" id="GO:0016491">
    <property type="term" value="F:oxidoreductase activity"/>
    <property type="evidence" value="ECO:0007669"/>
    <property type="project" value="UniProtKB-KW"/>
</dbReference>
<dbReference type="InterPro" id="IPR036422">
    <property type="entry name" value="RuBisCO_lsu_N_sf"/>
</dbReference>
<evidence type="ECO:0000259" key="8">
    <source>
        <dbReference type="Pfam" id="PF02788"/>
    </source>
</evidence>
<dbReference type="Proteomes" id="UP000199607">
    <property type="component" value="Unassembled WGS sequence"/>
</dbReference>
<dbReference type="GO" id="GO:0015977">
    <property type="term" value="P:carbon fixation"/>
    <property type="evidence" value="ECO:0007669"/>
    <property type="project" value="UniProtKB-KW"/>
</dbReference>
<keyword evidence="1 6" id="KW-0479">Metal-binding</keyword>
<evidence type="ECO:0000256" key="1">
    <source>
        <dbReference type="ARBA" id="ARBA00022723"/>
    </source>
</evidence>
<organism evidence="9 10">
    <name type="scientific">Halogranum rubrum</name>
    <dbReference type="NCBI Taxonomy" id="553466"/>
    <lineage>
        <taxon>Archaea</taxon>
        <taxon>Methanobacteriati</taxon>
        <taxon>Methanobacteriota</taxon>
        <taxon>Stenosarchaea group</taxon>
        <taxon>Halobacteria</taxon>
        <taxon>Halobacteriales</taxon>
        <taxon>Haloferacaceae</taxon>
    </lineage>
</organism>
<feature type="binding site" description="via carbamate group" evidence="6">
    <location>
        <position position="177"/>
    </location>
    <ligand>
        <name>Mg(2+)</name>
        <dbReference type="ChEBI" id="CHEBI:18420"/>
    </ligand>
</feature>
<feature type="domain" description="Ribulose bisphosphate carboxylase large subunit ferrodoxin-like N-terminal" evidence="8">
    <location>
        <begin position="8"/>
        <end position="119"/>
    </location>
</feature>
<comment type="catalytic activity">
    <reaction evidence="6">
        <text>2 (2R)-3-phosphoglycerate + 2 H(+) = D-ribulose 1,5-bisphosphate + CO2 + H2O</text>
        <dbReference type="Rhea" id="RHEA:23124"/>
        <dbReference type="ChEBI" id="CHEBI:15377"/>
        <dbReference type="ChEBI" id="CHEBI:15378"/>
        <dbReference type="ChEBI" id="CHEBI:16526"/>
        <dbReference type="ChEBI" id="CHEBI:57870"/>
        <dbReference type="ChEBI" id="CHEBI:58272"/>
        <dbReference type="EC" id="4.1.1.39"/>
    </reaction>
</comment>
<feature type="domain" description="Ribulose bisphosphate carboxylase large subunit C-terminal" evidence="7">
    <location>
        <begin position="136"/>
        <end position="409"/>
    </location>
</feature>
<dbReference type="SFLD" id="SFLDS00014">
    <property type="entry name" value="RuBisCO"/>
    <property type="match status" value="1"/>
</dbReference>
<feature type="binding site" evidence="6">
    <location>
        <position position="180"/>
    </location>
    <ligand>
        <name>Mg(2+)</name>
        <dbReference type="ChEBI" id="CHEBI:18420"/>
    </ligand>
</feature>
<sequence length="415" mass="44639">MSGITYEDFLDLSYTPTETDLVCTFRIAPAEGMSMEAAASRVASESSNGTWAALHIDDTFTDMGATTFSIDGDTIRVAYPAGLFEAGNMPQVLSCIAGNIMGMKAVDTIRLEDCEWPEAIVEGYPGPQFGSGVRQEIFGVDDRPILATVPKPKVGLSTERHAEIGYEAWVGGLDLLKDDENLTDQSFNPYSDRLTESLAMRDEAQDETGEKKSYLINITAETNEMLERADEAASQGNEYVMVDVVTAGWGAVQTVRERCEDLGLAIHAHRAMHAAFDRVPDHGVSMRFIAQISRLCGVDQLHTGTVGLGKLANEDTVGINEWMRSDLYGLKDVLPTASGGLHPGLVPQLMDAAGGNLCIQAGGGIHGHPDGTRAGAMALRQSVDSVTEGVPIEEYAADHPELATALEKWGTETPR</sequence>
<comment type="function">
    <text evidence="6">Catalyzes the addition of molecular CO(2) and H(2)O to ribulose 1,5-bisphosphate (RuBP), generating two molecules of 3-phosphoglycerate (3-PGA). Functions in an archaeal AMP degradation pathway, together with AMP phosphorylase and R15P isomerase.</text>
</comment>
<evidence type="ECO:0000256" key="2">
    <source>
        <dbReference type="ARBA" id="ARBA00022842"/>
    </source>
</evidence>
<dbReference type="PANTHER" id="PTHR42704">
    <property type="entry name" value="RIBULOSE BISPHOSPHATE CARBOXYLASE"/>
    <property type="match status" value="1"/>
</dbReference>
<feature type="site" description="Transition state stabilizer" evidence="6">
    <location>
        <position position="310"/>
    </location>
</feature>
<protein>
    <recommendedName>
        <fullName evidence="6">Ribulose bisphosphate carboxylase</fullName>
        <shortName evidence="6">RuBisCO</shortName>
        <ecNumber evidence="6">4.1.1.39</ecNumber>
    </recommendedName>
</protein>
<dbReference type="GO" id="GO:0016984">
    <property type="term" value="F:ribulose-bisphosphate carboxylase activity"/>
    <property type="evidence" value="ECO:0007669"/>
    <property type="project" value="UniProtKB-UniRule"/>
</dbReference>
<dbReference type="AlphaFoldDB" id="A0A1I4EZ65"/>
<dbReference type="Gene3D" id="3.20.20.110">
    <property type="entry name" value="Ribulose bisphosphate carboxylase, large subunit, C-terminal domain"/>
    <property type="match status" value="1"/>
</dbReference>
<gene>
    <name evidence="6" type="primary">rbcL</name>
    <name evidence="9" type="ORF">SAMN04487950_2413</name>
</gene>
<comment type="miscellaneous">
    <text evidence="6">Because the Archaea possessing a type III RuBisCO are all anaerobic, it is most likely that only the carboxylase activity of RuBisCO, and not the competitive oxygenase activity (by which RuBP reacts with O(2) to form one molecule of 3-phosphoglycerate and one molecule of 2-phosphoglycolate), is biologically relevant in these strains.</text>
</comment>
<dbReference type="EC" id="4.1.1.39" evidence="6"/>
<accession>A0A1I4EZ65</accession>
<dbReference type="InterPro" id="IPR000685">
    <property type="entry name" value="RuBisCO_lsu_C"/>
</dbReference>
<keyword evidence="4 6" id="KW-0456">Lyase</keyword>
<dbReference type="NCBIfam" id="TIGR03326">
    <property type="entry name" value="rubisco_III"/>
    <property type="match status" value="1"/>
</dbReference>
<evidence type="ECO:0000313" key="10">
    <source>
        <dbReference type="Proteomes" id="UP000199607"/>
    </source>
</evidence>
<keyword evidence="10" id="KW-1185">Reference proteome</keyword>
<dbReference type="HAMAP" id="MF_01133">
    <property type="entry name" value="RuBisCO_L_type3"/>
    <property type="match status" value="1"/>
</dbReference>
<dbReference type="InterPro" id="IPR017712">
    <property type="entry name" value="RuBisCO_III"/>
</dbReference>
<dbReference type="SUPFAM" id="SSF51649">
    <property type="entry name" value="RuBisCo, C-terminal domain"/>
    <property type="match status" value="1"/>
</dbReference>
<evidence type="ECO:0000256" key="3">
    <source>
        <dbReference type="ARBA" id="ARBA00023002"/>
    </source>
</evidence>
<dbReference type="InterPro" id="IPR036376">
    <property type="entry name" value="RuBisCO_lsu_C_sf"/>
</dbReference>
<reference evidence="10" key="1">
    <citation type="submission" date="2016-10" db="EMBL/GenBank/DDBJ databases">
        <authorList>
            <person name="Varghese N."/>
            <person name="Submissions S."/>
        </authorList>
    </citation>
    <scope>NUCLEOTIDE SEQUENCE [LARGE SCALE GENOMIC DNA]</scope>
    <source>
        <strain evidence="10">CGMCC 1.7738</strain>
    </source>
</reference>
<dbReference type="Pfam" id="PF00016">
    <property type="entry name" value="RuBisCO_large"/>
    <property type="match status" value="1"/>
</dbReference>
<dbReference type="InterPro" id="IPR017443">
    <property type="entry name" value="RuBisCO_lsu_fd_N"/>
</dbReference>
<proteinExistence type="inferred from homology"/>
<feature type="binding site" evidence="6">
    <location>
        <begin position="360"/>
        <end position="363"/>
    </location>
    <ligand>
        <name>substrate</name>
    </ligand>
</feature>
<evidence type="ECO:0000256" key="4">
    <source>
        <dbReference type="ARBA" id="ARBA00023239"/>
    </source>
</evidence>
<dbReference type="PANTHER" id="PTHR42704:SF17">
    <property type="entry name" value="RIBULOSE BISPHOSPHATE CARBOXYLASE LARGE CHAIN"/>
    <property type="match status" value="1"/>
</dbReference>
<evidence type="ECO:0000313" key="9">
    <source>
        <dbReference type="EMBL" id="SFL09421.1"/>
    </source>
</evidence>
<feature type="active site" description="Proton acceptor" evidence="6">
    <location>
        <position position="269"/>
    </location>
</feature>
<feature type="modified residue" description="N6-carboxylysine" evidence="6">
    <location>
        <position position="177"/>
    </location>
</feature>
<feature type="binding site" evidence="6">
    <location>
        <position position="302"/>
    </location>
    <ligand>
        <name>substrate</name>
    </ligand>
</feature>
<dbReference type="RefSeq" id="WP_089869605.1">
    <property type="nucleotide sequence ID" value="NZ_FOTC01000002.1"/>
</dbReference>
<dbReference type="InterPro" id="IPR033966">
    <property type="entry name" value="RuBisCO"/>
</dbReference>
<keyword evidence="3 6" id="KW-0560">Oxidoreductase</keyword>
<dbReference type="SFLD" id="SFLDG00301">
    <property type="entry name" value="RuBisCO-like_proteins"/>
    <property type="match status" value="1"/>
</dbReference>
<feature type="binding site" evidence="6">
    <location>
        <position position="270"/>
    </location>
    <ligand>
        <name>substrate</name>
    </ligand>
</feature>
<feature type="binding site" evidence="6">
    <location>
        <position position="153"/>
    </location>
    <ligand>
        <name>substrate</name>
    </ligand>
</feature>
<feature type="binding site" evidence="6">
    <location>
        <begin position="338"/>
        <end position="340"/>
    </location>
    <ligand>
        <name>substrate</name>
    </ligand>
</feature>
<keyword evidence="5 6" id="KW-0120">Carbon dioxide fixation</keyword>
<evidence type="ECO:0000256" key="6">
    <source>
        <dbReference type="HAMAP-Rule" id="MF_01133"/>
    </source>
</evidence>
<dbReference type="SUPFAM" id="SSF54966">
    <property type="entry name" value="RuBisCO, large subunit, small (N-terminal) domain"/>
    <property type="match status" value="1"/>
</dbReference>
<comment type="cofactor">
    <cofactor evidence="6">
        <name>Mg(2+)</name>
        <dbReference type="ChEBI" id="CHEBI:18420"/>
    </cofactor>
    <text evidence="6">Binds 1 Mg(2+) ion per subunit.</text>
</comment>
<keyword evidence="2 6" id="KW-0460">Magnesium</keyword>
<comment type="subunit">
    <text evidence="6">Homodimer or homodecamer. In contrast to form I RuBisCO, the form III RuBisCO is composed solely of large subunits.</text>
</comment>
<dbReference type="STRING" id="553466.SAMN04487950_2413"/>
<dbReference type="EMBL" id="FOTC01000002">
    <property type="protein sequence ID" value="SFL09421.1"/>
    <property type="molecule type" value="Genomic_DNA"/>
</dbReference>
<comment type="similarity">
    <text evidence="6">Belongs to the RuBisCO large chain family. Type III subfamily.</text>
</comment>
<dbReference type="GO" id="GO:0000287">
    <property type="term" value="F:magnesium ion binding"/>
    <property type="evidence" value="ECO:0007669"/>
    <property type="project" value="UniProtKB-UniRule"/>
</dbReference>
<dbReference type="Pfam" id="PF02788">
    <property type="entry name" value="RuBisCO_large_N"/>
    <property type="match status" value="1"/>
</dbReference>
<feature type="binding site" evidence="6">
    <location>
        <position position="179"/>
    </location>
    <ligand>
        <name>Mg(2+)</name>
        <dbReference type="ChEBI" id="CHEBI:18420"/>
    </ligand>
</feature>
<comment type="catalytic activity">
    <reaction evidence="6">
        <text>D-ribulose 1,5-bisphosphate + O2 = 2-phosphoglycolate + (2R)-3-phosphoglycerate + 2 H(+)</text>
        <dbReference type="Rhea" id="RHEA:36631"/>
        <dbReference type="ChEBI" id="CHEBI:15378"/>
        <dbReference type="ChEBI" id="CHEBI:15379"/>
        <dbReference type="ChEBI" id="CHEBI:57870"/>
        <dbReference type="ChEBI" id="CHEBI:58033"/>
        <dbReference type="ChEBI" id="CHEBI:58272"/>
    </reaction>
</comment>
<dbReference type="NCBIfam" id="NF003252">
    <property type="entry name" value="PRK04208.1"/>
    <property type="match status" value="1"/>
</dbReference>
<dbReference type="Gene3D" id="3.30.70.150">
    <property type="entry name" value="RuBisCO large subunit, N-terminal domain"/>
    <property type="match status" value="1"/>
</dbReference>
<evidence type="ECO:0000259" key="7">
    <source>
        <dbReference type="Pfam" id="PF00016"/>
    </source>
</evidence>
<evidence type="ECO:0000256" key="5">
    <source>
        <dbReference type="ARBA" id="ARBA00023300"/>
    </source>
</evidence>
<name>A0A1I4EZ65_9EURY</name>
<feature type="active site" description="Proton acceptor" evidence="6">
    <location>
        <position position="151"/>
    </location>
</feature>